<keyword evidence="3" id="KW-1185">Reference proteome</keyword>
<name>A0ABV5CV58_9ACTN</name>
<dbReference type="Gene3D" id="3.40.630.10">
    <property type="entry name" value="Zn peptidases"/>
    <property type="match status" value="1"/>
</dbReference>
<accession>A0ABV5CV58</accession>
<evidence type="ECO:0000313" key="2">
    <source>
        <dbReference type="EMBL" id="MFB6395873.1"/>
    </source>
</evidence>
<organism evidence="2 3">
    <name type="scientific">Polymorphospora lycopeni</name>
    <dbReference type="NCBI Taxonomy" id="3140240"/>
    <lineage>
        <taxon>Bacteria</taxon>
        <taxon>Bacillati</taxon>
        <taxon>Actinomycetota</taxon>
        <taxon>Actinomycetes</taxon>
        <taxon>Micromonosporales</taxon>
        <taxon>Micromonosporaceae</taxon>
        <taxon>Polymorphospora</taxon>
    </lineage>
</organism>
<dbReference type="Proteomes" id="UP001582793">
    <property type="component" value="Unassembled WGS sequence"/>
</dbReference>
<dbReference type="SUPFAM" id="SSF53187">
    <property type="entry name" value="Zn-dependent exopeptidases"/>
    <property type="match status" value="1"/>
</dbReference>
<gene>
    <name evidence="2" type="ORF">AAFH96_22560</name>
</gene>
<dbReference type="InterPro" id="IPR002933">
    <property type="entry name" value="Peptidase_M20"/>
</dbReference>
<dbReference type="SUPFAM" id="SSF55031">
    <property type="entry name" value="Bacterial exopeptidase dimerisation domain"/>
    <property type="match status" value="1"/>
</dbReference>
<dbReference type="Gene3D" id="3.30.70.360">
    <property type="match status" value="1"/>
</dbReference>
<feature type="compositionally biased region" description="Polar residues" evidence="1">
    <location>
        <begin position="1"/>
        <end position="11"/>
    </location>
</feature>
<evidence type="ECO:0000256" key="1">
    <source>
        <dbReference type="SAM" id="MobiDB-lite"/>
    </source>
</evidence>
<reference evidence="2 3" key="1">
    <citation type="submission" date="2024-04" db="EMBL/GenBank/DDBJ databases">
        <title>Polymorphospora sp. isolated from Baiyangdian Lake in Xiong'an New Area.</title>
        <authorList>
            <person name="Zhang X."/>
            <person name="Liu J."/>
        </authorList>
    </citation>
    <scope>NUCLEOTIDE SEQUENCE [LARGE SCALE GENOMIC DNA]</scope>
    <source>
        <strain evidence="2 3">2-325</strain>
    </source>
</reference>
<evidence type="ECO:0000313" key="3">
    <source>
        <dbReference type="Proteomes" id="UP001582793"/>
    </source>
</evidence>
<comment type="caution">
    <text evidence="2">The sequence shown here is derived from an EMBL/GenBank/DDBJ whole genome shotgun (WGS) entry which is preliminary data.</text>
</comment>
<sequence length="432" mass="45049">MSNHSLASPTVGSRPRRRPTVAADATDRPNRWMPVCSRGMHWRAEARLDPGTVLAAAWAQRDQMVADWLAVAARPAPKGAESARLAVVERLLGEPGLVDEVWVDATPNCYARLGTAAGHLPGGRRPRLAVVATVDDLDTVAALHGRAPARRQGGRMIGAGVNTTCGDATVLAVLRMARTLGWRPRGEVLVAFVTGEETGLTGARELVGRYAASLDGFIDVMGGVGTVSFNAIGIRHLTVRISGLSRHSLGSGVSAVPDALARLAQRLAARAPTPPLDGHRVLRVNGIHAGEVYNHSPAGGELWVDVRATDQRWLDDAVATVRAEAGVVAAETGVLAQVDVVHEQPAATLPGGATHPLVRAAVRAMAAIHDQPVTQRAWSSSNVNAALAAGLPGVALEGTERGGGRGTIEEWCDLTGAVTGSAALLLLLDSLC</sequence>
<proteinExistence type="predicted"/>
<feature type="region of interest" description="Disordered" evidence="1">
    <location>
        <begin position="1"/>
        <end position="29"/>
    </location>
</feature>
<dbReference type="Pfam" id="PF01546">
    <property type="entry name" value="Peptidase_M20"/>
    <property type="match status" value="1"/>
</dbReference>
<protein>
    <submittedName>
        <fullName evidence="2">M20/M25/M40 family metallo-hydrolase</fullName>
    </submittedName>
</protein>
<dbReference type="InterPro" id="IPR036264">
    <property type="entry name" value="Bact_exopeptidase_dim_dom"/>
</dbReference>
<dbReference type="EMBL" id="JBCGDC010000071">
    <property type="protein sequence ID" value="MFB6395873.1"/>
    <property type="molecule type" value="Genomic_DNA"/>
</dbReference>